<dbReference type="GO" id="GO:0009231">
    <property type="term" value="P:riboflavin biosynthetic process"/>
    <property type="evidence" value="ECO:0007669"/>
    <property type="project" value="UniProtKB-UniRule"/>
</dbReference>
<evidence type="ECO:0000256" key="10">
    <source>
        <dbReference type="ARBA" id="ARBA00043932"/>
    </source>
</evidence>
<feature type="domain" description="GTP cyclohydrolase II" evidence="13">
    <location>
        <begin position="205"/>
        <end position="368"/>
    </location>
</feature>
<evidence type="ECO:0000256" key="4">
    <source>
        <dbReference type="ARBA" id="ARBA00022619"/>
    </source>
</evidence>
<dbReference type="CDD" id="cd00641">
    <property type="entry name" value="GTP_cyclohydro2"/>
    <property type="match status" value="1"/>
</dbReference>
<dbReference type="PANTHER" id="PTHR21327:SF18">
    <property type="entry name" value="3,4-DIHYDROXY-2-BUTANONE 4-PHOSPHATE SYNTHASE"/>
    <property type="match status" value="1"/>
</dbReference>
<comment type="similarity">
    <text evidence="12">Belongs to the GTP cyclohydrolase II family.</text>
</comment>
<dbReference type="EC" id="3.5.4.25" evidence="12"/>
<evidence type="ECO:0000256" key="7">
    <source>
        <dbReference type="ARBA" id="ARBA00022801"/>
    </source>
</evidence>
<keyword evidence="7 12" id="KW-0378">Hydrolase</keyword>
<dbReference type="UniPathway" id="UPA00275">
    <property type="reaction ID" value="UER00400"/>
</dbReference>
<accession>A0A5J6N7N6</accession>
<sequence>MTEPVLDQSRNAAASELSAAAAIAVDRATTEFRRGQPVLILGPQAACLAAAAETVALAGLRRLRQAGPALLVLTGRRAAVLGLAASQGVPTPANLEAPNERPFLVSLPAGADAEAVLRLADPTAVTAALAPDLPPPPFPDELAAASIHLAKLARLLPAAVVSALPPRSAEEHLRMAAAEGILAVWAGDVAAYETTAAVTLQPVGEARVPMEGAEDARIVAFRPSDGSTEHLAIIIGQPDPAKPALARLHSECFTGDLLGSLRCDCGEQLRGAIAEIERQGGGILLYLAQEGRGIGLVNKLRAYRLQDQGADTADANEQLGFEADERIYLAAAEMLRRLGFKTVRLMTNNPDKVAGLERLGIAVAERVPLVIPANRFNRDYLTTKARKFGHMF</sequence>
<feature type="binding site" evidence="12">
    <location>
        <position position="352"/>
    </location>
    <ligand>
        <name>GTP</name>
        <dbReference type="ChEBI" id="CHEBI:37565"/>
    </ligand>
</feature>
<dbReference type="EMBL" id="CP042582">
    <property type="protein sequence ID" value="QEX25135.1"/>
    <property type="molecule type" value="Genomic_DNA"/>
</dbReference>
<protein>
    <recommendedName>
        <fullName evidence="12">GTP cyclohydrolase-2</fullName>
        <ecNumber evidence="12">3.5.4.25</ecNumber>
    </recommendedName>
    <alternativeName>
        <fullName evidence="12">GTP cyclohydrolase II</fullName>
    </alternativeName>
</protein>
<feature type="active site" description="Proton acceptor" evidence="12">
    <location>
        <position position="324"/>
    </location>
</feature>
<dbReference type="SUPFAM" id="SSF142695">
    <property type="entry name" value="RibA-like"/>
    <property type="match status" value="1"/>
</dbReference>
<feature type="binding site" evidence="12">
    <location>
        <position position="347"/>
    </location>
    <ligand>
        <name>GTP</name>
        <dbReference type="ChEBI" id="CHEBI:37565"/>
    </ligand>
</feature>
<comment type="function">
    <text evidence="10 12">Catalyzes the conversion of GTP to 2,5-diamino-6-ribosylamino-4(3H)-pyrimidinone 5'-phosphate (DARP), formate and pyrophosphate.</text>
</comment>
<comment type="similarity">
    <text evidence="3">In the C-terminal section; belongs to the GTP cyclohydrolase II family.</text>
</comment>
<organism evidence="14 15">
    <name type="scientific">Hypericibacter adhaerens</name>
    <dbReference type="NCBI Taxonomy" id="2602016"/>
    <lineage>
        <taxon>Bacteria</taxon>
        <taxon>Pseudomonadati</taxon>
        <taxon>Pseudomonadota</taxon>
        <taxon>Alphaproteobacteria</taxon>
        <taxon>Rhodospirillales</taxon>
        <taxon>Dongiaceae</taxon>
        <taxon>Hypericibacter</taxon>
    </lineage>
</organism>
<evidence type="ECO:0000256" key="6">
    <source>
        <dbReference type="ARBA" id="ARBA00022741"/>
    </source>
</evidence>
<evidence type="ECO:0000259" key="13">
    <source>
        <dbReference type="Pfam" id="PF00925"/>
    </source>
</evidence>
<dbReference type="KEGG" id="hadh:FRZ61_50810"/>
<keyword evidence="5 12" id="KW-0479">Metal-binding</keyword>
<feature type="binding site" evidence="12">
    <location>
        <position position="252"/>
    </location>
    <ligand>
        <name>Zn(2+)</name>
        <dbReference type="ChEBI" id="CHEBI:29105"/>
        <note>catalytic</note>
    </ligand>
</feature>
<gene>
    <name evidence="12" type="primary">ribA</name>
    <name evidence="14" type="ORF">FRZ61_50810</name>
</gene>
<dbReference type="GO" id="GO:0008686">
    <property type="term" value="F:3,4-dihydroxy-2-butanone-4-phosphate synthase activity"/>
    <property type="evidence" value="ECO:0007669"/>
    <property type="project" value="TreeGrafter"/>
</dbReference>
<name>A0A5J6N7N6_9PROT</name>
<evidence type="ECO:0000256" key="8">
    <source>
        <dbReference type="ARBA" id="ARBA00022833"/>
    </source>
</evidence>
<keyword evidence="4 12" id="KW-0686">Riboflavin biosynthesis</keyword>
<evidence type="ECO:0000256" key="5">
    <source>
        <dbReference type="ARBA" id="ARBA00022723"/>
    </source>
</evidence>
<feature type="active site" description="Nucleophile" evidence="12">
    <location>
        <position position="326"/>
    </location>
</feature>
<comment type="similarity">
    <text evidence="2">In the N-terminal section; belongs to the DHBP synthase family.</text>
</comment>
<feature type="binding site" evidence="12">
    <location>
        <position position="312"/>
    </location>
    <ligand>
        <name>GTP</name>
        <dbReference type="ChEBI" id="CHEBI:37565"/>
    </ligand>
</feature>
<feature type="binding site" evidence="12">
    <location>
        <position position="263"/>
    </location>
    <ligand>
        <name>Zn(2+)</name>
        <dbReference type="ChEBI" id="CHEBI:29105"/>
        <note>catalytic</note>
    </ligand>
</feature>
<dbReference type="SUPFAM" id="SSF55821">
    <property type="entry name" value="YrdC/RibB"/>
    <property type="match status" value="1"/>
</dbReference>
<dbReference type="InterPro" id="IPR017945">
    <property type="entry name" value="DHBP_synth_RibB-like_a/b_dom"/>
</dbReference>
<dbReference type="OrthoDB" id="9793111at2"/>
<dbReference type="GO" id="GO:0005525">
    <property type="term" value="F:GTP binding"/>
    <property type="evidence" value="ECO:0007669"/>
    <property type="project" value="UniProtKB-KW"/>
</dbReference>
<dbReference type="NCBIfam" id="TIGR00505">
    <property type="entry name" value="ribA"/>
    <property type="match status" value="1"/>
</dbReference>
<feature type="binding site" evidence="12">
    <location>
        <position position="268"/>
    </location>
    <ligand>
        <name>GTP</name>
        <dbReference type="ChEBI" id="CHEBI:37565"/>
    </ligand>
</feature>
<feature type="binding site" evidence="12">
    <location>
        <begin position="290"/>
        <end position="292"/>
    </location>
    <ligand>
        <name>GTP</name>
        <dbReference type="ChEBI" id="CHEBI:37565"/>
    </ligand>
</feature>
<dbReference type="AlphaFoldDB" id="A0A5J6N7N6"/>
<keyword evidence="9 12" id="KW-0342">GTP-binding</keyword>
<keyword evidence="8 12" id="KW-0862">Zinc</keyword>
<dbReference type="Gene3D" id="3.40.50.10990">
    <property type="entry name" value="GTP cyclohydrolase II"/>
    <property type="match status" value="1"/>
</dbReference>
<evidence type="ECO:0000313" key="14">
    <source>
        <dbReference type="EMBL" id="QEX25135.1"/>
    </source>
</evidence>
<dbReference type="GO" id="GO:0008270">
    <property type="term" value="F:zinc ion binding"/>
    <property type="evidence" value="ECO:0007669"/>
    <property type="project" value="UniProtKB-UniRule"/>
</dbReference>
<evidence type="ECO:0000256" key="11">
    <source>
        <dbReference type="ARBA" id="ARBA00049295"/>
    </source>
</evidence>
<keyword evidence="15" id="KW-1185">Reference proteome</keyword>
<dbReference type="NCBIfam" id="NF001591">
    <property type="entry name" value="PRK00393.1"/>
    <property type="match status" value="1"/>
</dbReference>
<dbReference type="GO" id="GO:0003935">
    <property type="term" value="F:GTP cyclohydrolase II activity"/>
    <property type="evidence" value="ECO:0007669"/>
    <property type="project" value="UniProtKB-UniRule"/>
</dbReference>
<reference evidence="14 15" key="1">
    <citation type="submission" date="2019-08" db="EMBL/GenBank/DDBJ databases">
        <title>Hyperibacter terrae gen. nov., sp. nov. and Hyperibacter viscosus sp. nov., two new members in the family Rhodospirillaceae isolated from the rhizosphere of Hypericum perforatum.</title>
        <authorList>
            <person name="Noviana Z."/>
        </authorList>
    </citation>
    <scope>NUCLEOTIDE SEQUENCE [LARGE SCALE GENOMIC DNA]</scope>
    <source>
        <strain evidence="14 15">R5959</strain>
    </source>
</reference>
<proteinExistence type="inferred from homology"/>
<comment type="catalytic activity">
    <reaction evidence="11 12">
        <text>GTP + 4 H2O = 2,5-diamino-6-hydroxy-4-(5-phosphoribosylamino)-pyrimidine + formate + 2 phosphate + 3 H(+)</text>
        <dbReference type="Rhea" id="RHEA:23704"/>
        <dbReference type="ChEBI" id="CHEBI:15377"/>
        <dbReference type="ChEBI" id="CHEBI:15378"/>
        <dbReference type="ChEBI" id="CHEBI:15740"/>
        <dbReference type="ChEBI" id="CHEBI:37565"/>
        <dbReference type="ChEBI" id="CHEBI:43474"/>
        <dbReference type="ChEBI" id="CHEBI:58614"/>
        <dbReference type="EC" id="3.5.4.25"/>
    </reaction>
</comment>
<feature type="binding site" evidence="12">
    <location>
        <position position="265"/>
    </location>
    <ligand>
        <name>Zn(2+)</name>
        <dbReference type="ChEBI" id="CHEBI:29105"/>
        <note>catalytic</note>
    </ligand>
</feature>
<comment type="pathway">
    <text evidence="1 12">Cofactor biosynthesis; riboflavin biosynthesis; 5-amino-6-(D-ribitylamino)uracil from GTP: step 1/4.</text>
</comment>
<evidence type="ECO:0000256" key="1">
    <source>
        <dbReference type="ARBA" id="ARBA00004853"/>
    </source>
</evidence>
<dbReference type="HAMAP" id="MF_00179">
    <property type="entry name" value="RibA"/>
    <property type="match status" value="1"/>
</dbReference>
<dbReference type="FunFam" id="3.40.50.10990:FF:000001">
    <property type="entry name" value="Riboflavin biosynthesis protein RibBA"/>
    <property type="match status" value="1"/>
</dbReference>
<dbReference type="Proteomes" id="UP000325797">
    <property type="component" value="Chromosome"/>
</dbReference>
<feature type="binding site" evidence="12">
    <location>
        <begin position="247"/>
        <end position="251"/>
    </location>
    <ligand>
        <name>GTP</name>
        <dbReference type="ChEBI" id="CHEBI:37565"/>
    </ligand>
</feature>
<evidence type="ECO:0000256" key="2">
    <source>
        <dbReference type="ARBA" id="ARBA00005520"/>
    </source>
</evidence>
<dbReference type="InterPro" id="IPR036144">
    <property type="entry name" value="RibA-like_sf"/>
</dbReference>
<dbReference type="GO" id="GO:0005829">
    <property type="term" value="C:cytosol"/>
    <property type="evidence" value="ECO:0007669"/>
    <property type="project" value="TreeGrafter"/>
</dbReference>
<comment type="cofactor">
    <cofactor evidence="12">
        <name>Zn(2+)</name>
        <dbReference type="ChEBI" id="CHEBI:29105"/>
    </cofactor>
    <text evidence="12">Binds 1 zinc ion per subunit.</text>
</comment>
<evidence type="ECO:0000256" key="9">
    <source>
        <dbReference type="ARBA" id="ARBA00023134"/>
    </source>
</evidence>
<dbReference type="InterPro" id="IPR032677">
    <property type="entry name" value="GTP_cyclohydro_II"/>
</dbReference>
<dbReference type="RefSeq" id="WP_151120420.1">
    <property type="nucleotide sequence ID" value="NZ_CP042582.1"/>
</dbReference>
<evidence type="ECO:0000256" key="12">
    <source>
        <dbReference type="HAMAP-Rule" id="MF_00179"/>
    </source>
</evidence>
<dbReference type="PANTHER" id="PTHR21327">
    <property type="entry name" value="GTP CYCLOHYDROLASE II-RELATED"/>
    <property type="match status" value="1"/>
</dbReference>
<keyword evidence="6 12" id="KW-0547">Nucleotide-binding</keyword>
<evidence type="ECO:0000256" key="3">
    <source>
        <dbReference type="ARBA" id="ARBA00008976"/>
    </source>
</evidence>
<dbReference type="Pfam" id="PF00925">
    <property type="entry name" value="GTP_cyclohydro2"/>
    <property type="match status" value="1"/>
</dbReference>
<dbReference type="InterPro" id="IPR000926">
    <property type="entry name" value="RibA"/>
</dbReference>
<evidence type="ECO:0000313" key="15">
    <source>
        <dbReference type="Proteomes" id="UP000325797"/>
    </source>
</evidence>